<keyword evidence="1" id="KW-0732">Signal</keyword>
<organism evidence="2 3">
    <name type="scientific">Penicillium citrinum</name>
    <dbReference type="NCBI Taxonomy" id="5077"/>
    <lineage>
        <taxon>Eukaryota</taxon>
        <taxon>Fungi</taxon>
        <taxon>Dikarya</taxon>
        <taxon>Ascomycota</taxon>
        <taxon>Pezizomycotina</taxon>
        <taxon>Eurotiomycetes</taxon>
        <taxon>Eurotiomycetidae</taxon>
        <taxon>Eurotiales</taxon>
        <taxon>Aspergillaceae</taxon>
        <taxon>Penicillium</taxon>
    </lineage>
</organism>
<name>A0A9W9PFA8_PENCI</name>
<comment type="caution">
    <text evidence="2">The sequence shown here is derived from an EMBL/GenBank/DDBJ whole genome shotgun (WGS) entry which is preliminary data.</text>
</comment>
<evidence type="ECO:0000313" key="3">
    <source>
        <dbReference type="Proteomes" id="UP001147733"/>
    </source>
</evidence>
<keyword evidence="3" id="KW-1185">Reference proteome</keyword>
<dbReference type="AlphaFoldDB" id="A0A9W9PFA8"/>
<sequence length="151" mass="16438">MKFAIASVLLAASSAFAAPAANKPRATSIQITDFKAGVGLDATMHFVVTDANFPDDTPTECNLIWSYGSSPKQGARCNNSYYNIGFPEGVKDLHKFKLSLVRDPESPITERGQVSVDSHADGSKWKCVDNPEEHVKIRCNYEGTLEMPVSV</sequence>
<evidence type="ECO:0000313" key="2">
    <source>
        <dbReference type="EMBL" id="KAJ5242712.1"/>
    </source>
</evidence>
<evidence type="ECO:0000256" key="1">
    <source>
        <dbReference type="SAM" id="SignalP"/>
    </source>
</evidence>
<feature type="chain" id="PRO_5040830789" description="AA1-like domain-containing protein" evidence="1">
    <location>
        <begin position="18"/>
        <end position="151"/>
    </location>
</feature>
<dbReference type="EMBL" id="JAPQKT010000001">
    <property type="protein sequence ID" value="KAJ5242712.1"/>
    <property type="molecule type" value="Genomic_DNA"/>
</dbReference>
<reference evidence="2" key="1">
    <citation type="submission" date="2022-11" db="EMBL/GenBank/DDBJ databases">
        <authorList>
            <person name="Petersen C."/>
        </authorList>
    </citation>
    <scope>NUCLEOTIDE SEQUENCE</scope>
    <source>
        <strain evidence="2">IBT 23319</strain>
    </source>
</reference>
<accession>A0A9W9PFA8</accession>
<dbReference type="RefSeq" id="XP_056505716.1">
    <property type="nucleotide sequence ID" value="XM_056639959.1"/>
</dbReference>
<dbReference type="OrthoDB" id="4416590at2759"/>
<dbReference type="GeneID" id="81379126"/>
<evidence type="ECO:0008006" key="4">
    <source>
        <dbReference type="Google" id="ProtNLM"/>
    </source>
</evidence>
<protein>
    <recommendedName>
        <fullName evidence="4">AA1-like domain-containing protein</fullName>
    </recommendedName>
</protein>
<dbReference type="Proteomes" id="UP001147733">
    <property type="component" value="Unassembled WGS sequence"/>
</dbReference>
<proteinExistence type="predicted"/>
<feature type="signal peptide" evidence="1">
    <location>
        <begin position="1"/>
        <end position="17"/>
    </location>
</feature>
<gene>
    <name evidence="2" type="ORF">N7469_001039</name>
</gene>
<reference evidence="2" key="2">
    <citation type="journal article" date="2023" name="IMA Fungus">
        <title>Comparative genomic study of the Penicillium genus elucidates a diverse pangenome and 15 lateral gene transfer events.</title>
        <authorList>
            <person name="Petersen C."/>
            <person name="Sorensen T."/>
            <person name="Nielsen M.R."/>
            <person name="Sondergaard T.E."/>
            <person name="Sorensen J.L."/>
            <person name="Fitzpatrick D.A."/>
            <person name="Frisvad J.C."/>
            <person name="Nielsen K.L."/>
        </authorList>
    </citation>
    <scope>NUCLEOTIDE SEQUENCE</scope>
    <source>
        <strain evidence="2">IBT 23319</strain>
    </source>
</reference>